<sequence>MFAAKQSIKTVASNARAFSTTSARRSYDDTIKNLLIGNHTRVLVQGFTGKTGTFHSRQSIEFAEQVAGKNNYIGGVNPKAVRDAKPDATVIYVPPAGAAGAILEAIEAEIPLIVTITEGIPQRDQLMIQQALRSQSKSRMVGGNCPGIISEGCKMGIMPGHIFSQGKIGVVSRSGTLTYEAVNQTTLVGLGQSLTVGIGGDPFPGTQHIDVVKVLMDDPRTEGIVLIGEIGGSMEEEAAEYLEKYNKTRAVPKPVVSFIAGATAPPGRRMGHAGAIISGGKGAASDKTAALEKAGAIIANSPAQIGALMLKVSENDNSVLSLRVANPPGRMI</sequence>
<accession>A0ACC2VC68</accession>
<dbReference type="Proteomes" id="UP001241377">
    <property type="component" value="Unassembled WGS sequence"/>
</dbReference>
<evidence type="ECO:0000313" key="2">
    <source>
        <dbReference type="Proteomes" id="UP001241377"/>
    </source>
</evidence>
<reference evidence="1" key="1">
    <citation type="submission" date="2023-04" db="EMBL/GenBank/DDBJ databases">
        <title>Draft Genome sequencing of Naganishia species isolated from polar environments using Oxford Nanopore Technology.</title>
        <authorList>
            <person name="Leo P."/>
            <person name="Venkateswaran K."/>
        </authorList>
    </citation>
    <scope>NUCLEOTIDE SEQUENCE</scope>
    <source>
        <strain evidence="1">MNA-CCFEE 5261</strain>
    </source>
</reference>
<evidence type="ECO:0000313" key="1">
    <source>
        <dbReference type="EMBL" id="KAJ9096584.1"/>
    </source>
</evidence>
<organism evidence="1 2">
    <name type="scientific">Naganishia cerealis</name>
    <dbReference type="NCBI Taxonomy" id="610337"/>
    <lineage>
        <taxon>Eukaryota</taxon>
        <taxon>Fungi</taxon>
        <taxon>Dikarya</taxon>
        <taxon>Basidiomycota</taxon>
        <taxon>Agaricomycotina</taxon>
        <taxon>Tremellomycetes</taxon>
        <taxon>Filobasidiales</taxon>
        <taxon>Filobasidiaceae</taxon>
        <taxon>Naganishia</taxon>
    </lineage>
</organism>
<proteinExistence type="predicted"/>
<protein>
    <submittedName>
        <fullName evidence="1">Succinate--CoA ligase [ADP/GDP-forming] subunit alpha, mitochondrial</fullName>
    </submittedName>
</protein>
<gene>
    <name evidence="1" type="primary">SCSALPHA1</name>
    <name evidence="1" type="ORF">QFC19_007116</name>
</gene>
<keyword evidence="1" id="KW-0436">Ligase</keyword>
<dbReference type="EMBL" id="JASBWR010000092">
    <property type="protein sequence ID" value="KAJ9096584.1"/>
    <property type="molecule type" value="Genomic_DNA"/>
</dbReference>
<name>A0ACC2VC68_9TREE</name>
<comment type="caution">
    <text evidence="1">The sequence shown here is derived from an EMBL/GenBank/DDBJ whole genome shotgun (WGS) entry which is preliminary data.</text>
</comment>
<keyword evidence="2" id="KW-1185">Reference proteome</keyword>